<keyword evidence="2" id="KW-0808">Transferase</keyword>
<dbReference type="Pfam" id="PF07714">
    <property type="entry name" value="PK_Tyr_Ser-Thr"/>
    <property type="match status" value="1"/>
</dbReference>
<dbReference type="GO" id="GO:0004674">
    <property type="term" value="F:protein serine/threonine kinase activity"/>
    <property type="evidence" value="ECO:0007669"/>
    <property type="project" value="TreeGrafter"/>
</dbReference>
<dbReference type="InterPro" id="IPR011009">
    <property type="entry name" value="Kinase-like_dom_sf"/>
</dbReference>
<name>A0A2G9HZA8_9LAMI</name>
<dbReference type="PANTHER" id="PTHR44329">
    <property type="entry name" value="SERINE/THREONINE-PROTEIN KINASE TNNI3K-RELATED"/>
    <property type="match status" value="1"/>
</dbReference>
<evidence type="ECO:0000313" key="3">
    <source>
        <dbReference type="Proteomes" id="UP000231279"/>
    </source>
</evidence>
<keyword evidence="3" id="KW-1185">Reference proteome</keyword>
<evidence type="ECO:0000259" key="1">
    <source>
        <dbReference type="PROSITE" id="PS50011"/>
    </source>
</evidence>
<organism evidence="2 3">
    <name type="scientific">Handroanthus impetiginosus</name>
    <dbReference type="NCBI Taxonomy" id="429701"/>
    <lineage>
        <taxon>Eukaryota</taxon>
        <taxon>Viridiplantae</taxon>
        <taxon>Streptophyta</taxon>
        <taxon>Embryophyta</taxon>
        <taxon>Tracheophyta</taxon>
        <taxon>Spermatophyta</taxon>
        <taxon>Magnoliopsida</taxon>
        <taxon>eudicotyledons</taxon>
        <taxon>Gunneridae</taxon>
        <taxon>Pentapetalae</taxon>
        <taxon>asterids</taxon>
        <taxon>lamiids</taxon>
        <taxon>Lamiales</taxon>
        <taxon>Bignoniaceae</taxon>
        <taxon>Crescentiina</taxon>
        <taxon>Tabebuia alliance</taxon>
        <taxon>Handroanthus</taxon>
    </lineage>
</organism>
<dbReference type="OrthoDB" id="4062651at2759"/>
<comment type="caution">
    <text evidence="2">The sequence shown here is derived from an EMBL/GenBank/DDBJ whole genome shotgun (WGS) entry which is preliminary data.</text>
</comment>
<accession>A0A2G9HZA8</accession>
<dbReference type="InterPro" id="IPR001245">
    <property type="entry name" value="Ser-Thr/Tyr_kinase_cat_dom"/>
</dbReference>
<dbReference type="STRING" id="429701.A0A2G9HZA8"/>
<reference evidence="3" key="1">
    <citation type="journal article" date="2018" name="Gigascience">
        <title>Genome assembly of the Pink Ipe (Handroanthus impetiginosus, Bignoniaceae), a highly valued, ecologically keystone Neotropical timber forest tree.</title>
        <authorList>
            <person name="Silva-Junior O.B."/>
            <person name="Grattapaglia D."/>
            <person name="Novaes E."/>
            <person name="Collevatti R.G."/>
        </authorList>
    </citation>
    <scope>NUCLEOTIDE SEQUENCE [LARGE SCALE GENOMIC DNA]</scope>
    <source>
        <strain evidence="3">cv. UFG-1</strain>
    </source>
</reference>
<keyword evidence="2" id="KW-0418">Kinase</keyword>
<protein>
    <submittedName>
        <fullName evidence="2">Dual-specificity kinase</fullName>
        <ecNumber evidence="2">2.7.12.1</ecNumber>
    </submittedName>
</protein>
<dbReference type="GO" id="GO:0005524">
    <property type="term" value="F:ATP binding"/>
    <property type="evidence" value="ECO:0007669"/>
    <property type="project" value="InterPro"/>
</dbReference>
<dbReference type="InterPro" id="IPR051681">
    <property type="entry name" value="Ser/Thr_Kinases-Pseudokinases"/>
</dbReference>
<proteinExistence type="predicted"/>
<sequence length="120" mass="13885">MTGGTGSYRYMAPEVYRRESYGKSVDVFSFALIVHEMFQGGPSNKGEDPEKLADKRAYEDSRPHLPSIVYPEPIKKLLQDCWHKNPDRRPTFEEIIIRLELIEENWPKKGIVSCLRCAIL</sequence>
<dbReference type="PANTHER" id="PTHR44329:SF62">
    <property type="entry name" value="PROTEIN KINASE DOMAIN-CONTAINING PROTEIN"/>
    <property type="match status" value="1"/>
</dbReference>
<dbReference type="SUPFAM" id="SSF56112">
    <property type="entry name" value="Protein kinase-like (PK-like)"/>
    <property type="match status" value="1"/>
</dbReference>
<dbReference type="Proteomes" id="UP000231279">
    <property type="component" value="Unassembled WGS sequence"/>
</dbReference>
<feature type="domain" description="Protein kinase" evidence="1">
    <location>
        <begin position="1"/>
        <end position="102"/>
    </location>
</feature>
<dbReference type="GO" id="GO:0004712">
    <property type="term" value="F:protein serine/threonine/tyrosine kinase activity"/>
    <property type="evidence" value="ECO:0007669"/>
    <property type="project" value="UniProtKB-EC"/>
</dbReference>
<dbReference type="EC" id="2.7.12.1" evidence="2"/>
<evidence type="ECO:0000313" key="2">
    <source>
        <dbReference type="EMBL" id="PIN22848.1"/>
    </source>
</evidence>
<dbReference type="Gene3D" id="1.10.510.10">
    <property type="entry name" value="Transferase(Phosphotransferase) domain 1"/>
    <property type="match status" value="1"/>
</dbReference>
<gene>
    <name evidence="2" type="ORF">CDL12_04444</name>
</gene>
<dbReference type="PROSITE" id="PS50011">
    <property type="entry name" value="PROTEIN_KINASE_DOM"/>
    <property type="match status" value="1"/>
</dbReference>
<dbReference type="AlphaFoldDB" id="A0A2G9HZA8"/>
<dbReference type="InterPro" id="IPR000719">
    <property type="entry name" value="Prot_kinase_dom"/>
</dbReference>
<dbReference type="EMBL" id="NKXS01000686">
    <property type="protein sequence ID" value="PIN22848.1"/>
    <property type="molecule type" value="Genomic_DNA"/>
</dbReference>